<dbReference type="EMBL" id="FNUY01000002">
    <property type="protein sequence ID" value="SEF79645.1"/>
    <property type="molecule type" value="Genomic_DNA"/>
</dbReference>
<reference evidence="3 4" key="1">
    <citation type="submission" date="2016-10" db="EMBL/GenBank/DDBJ databases">
        <authorList>
            <person name="de Groot N.N."/>
        </authorList>
    </citation>
    <scope>NUCLEOTIDE SEQUENCE [LARGE SCALE GENOMIC DNA]</scope>
    <source>
        <strain evidence="3 4">DSM 26656</strain>
    </source>
</reference>
<feature type="compositionally biased region" description="Acidic residues" evidence="1">
    <location>
        <begin position="73"/>
        <end position="88"/>
    </location>
</feature>
<feature type="signal peptide" evidence="2">
    <location>
        <begin position="1"/>
        <end position="31"/>
    </location>
</feature>
<organism evidence="3 4">
    <name type="scientific">Bosea lathyri</name>
    <dbReference type="NCBI Taxonomy" id="1036778"/>
    <lineage>
        <taxon>Bacteria</taxon>
        <taxon>Pseudomonadati</taxon>
        <taxon>Pseudomonadota</taxon>
        <taxon>Alphaproteobacteria</taxon>
        <taxon>Hyphomicrobiales</taxon>
        <taxon>Boseaceae</taxon>
        <taxon>Bosea</taxon>
    </lineage>
</organism>
<name>A0A1H5UX35_9HYPH</name>
<sequence length="438" mass="46519">MLRYAGSGWLGAFAGLAAVASSCLLADTAEAAPKPPTFLRTCTISVPDQVPLFPKGFRPAAQSAEASASDSASSEDDSEDEDDDDDDADTPRGFISPGSNTCVAISGTLNFGLQRDWYKANVLARATGLVPTDATSFPLTMSLRFESAQTLSNGLYVASAFEFSVDATTDGQQAATLVEASVTLGPWVFGATDSRFDFWAGDEFVFIARVPSRTVGIIGYERSLTPTLKVSLSAEDVSLGQSGLPVPTGRRVPDGVARLLYEGDELTVHGAVALREVPALLATGSTRLGRAAIIGATWEREVLGRTMTLSGQIAGAVDAAPYIGSQIDRRAIGALLTGDDSTRGWSAVVSLGSEWTETWSTNTYVSRYQLSLPQLGIRPGRISIDRFASNIVWKPVKGFRTGIEASIAWQRADLVGRTLAASLAGRQTSVQLFLERIF</sequence>
<proteinExistence type="predicted"/>
<keyword evidence="2" id="KW-0732">Signal</keyword>
<dbReference type="PROSITE" id="PS51257">
    <property type="entry name" value="PROKAR_LIPOPROTEIN"/>
    <property type="match status" value="1"/>
</dbReference>
<keyword evidence="4" id="KW-1185">Reference proteome</keyword>
<dbReference type="AlphaFoldDB" id="A0A1H5UX35"/>
<feature type="region of interest" description="Disordered" evidence="1">
    <location>
        <begin position="64"/>
        <end position="96"/>
    </location>
</feature>
<dbReference type="RefSeq" id="WP_103871355.1">
    <property type="nucleotide sequence ID" value="NZ_FNUY01000002.1"/>
</dbReference>
<evidence type="ECO:0008006" key="5">
    <source>
        <dbReference type="Google" id="ProtNLM"/>
    </source>
</evidence>
<feature type="chain" id="PRO_5009286608" description="Porin" evidence="2">
    <location>
        <begin position="32"/>
        <end position="438"/>
    </location>
</feature>
<protein>
    <recommendedName>
        <fullName evidence="5">Porin</fullName>
    </recommendedName>
</protein>
<evidence type="ECO:0000313" key="3">
    <source>
        <dbReference type="EMBL" id="SEF79645.1"/>
    </source>
</evidence>
<evidence type="ECO:0000256" key="1">
    <source>
        <dbReference type="SAM" id="MobiDB-lite"/>
    </source>
</evidence>
<dbReference type="OrthoDB" id="8433962at2"/>
<gene>
    <name evidence="3" type="ORF">SAMN04488115_10263</name>
</gene>
<accession>A0A1H5UX35</accession>
<evidence type="ECO:0000313" key="4">
    <source>
        <dbReference type="Proteomes" id="UP000236743"/>
    </source>
</evidence>
<dbReference type="Proteomes" id="UP000236743">
    <property type="component" value="Unassembled WGS sequence"/>
</dbReference>
<evidence type="ECO:0000256" key="2">
    <source>
        <dbReference type="SAM" id="SignalP"/>
    </source>
</evidence>